<evidence type="ECO:0000256" key="6">
    <source>
        <dbReference type="SAM" id="MobiDB-lite"/>
    </source>
</evidence>
<dbReference type="Pfam" id="PF07690">
    <property type="entry name" value="MFS_1"/>
    <property type="match status" value="2"/>
</dbReference>
<feature type="transmembrane region" description="Helical" evidence="7">
    <location>
        <begin position="165"/>
        <end position="187"/>
    </location>
</feature>
<dbReference type="InterPro" id="IPR036259">
    <property type="entry name" value="MFS_trans_sf"/>
</dbReference>
<protein>
    <submittedName>
        <fullName evidence="9">Major facilitator superfamily domain-containing protein</fullName>
    </submittedName>
</protein>
<keyword evidence="3 7" id="KW-0812">Transmembrane</keyword>
<evidence type="ECO:0000259" key="8">
    <source>
        <dbReference type="PROSITE" id="PS50850"/>
    </source>
</evidence>
<feature type="domain" description="Major facilitator superfamily (MFS) profile" evidence="8">
    <location>
        <begin position="73"/>
        <end position="529"/>
    </location>
</feature>
<feature type="transmembrane region" description="Helical" evidence="7">
    <location>
        <begin position="104"/>
        <end position="128"/>
    </location>
</feature>
<name>A0ABQ8G3W4_9PEZI</name>
<proteinExistence type="inferred from homology"/>
<accession>A0ABQ8G3W4</accession>
<keyword evidence="5 7" id="KW-0472">Membrane</keyword>
<feature type="transmembrane region" description="Helical" evidence="7">
    <location>
        <begin position="426"/>
        <end position="449"/>
    </location>
</feature>
<keyword evidence="4 7" id="KW-1133">Transmembrane helix</keyword>
<feature type="region of interest" description="Disordered" evidence="6">
    <location>
        <begin position="1"/>
        <end position="65"/>
    </location>
</feature>
<gene>
    <name evidence="9" type="ORF">B0J12DRAFT_187475</name>
</gene>
<feature type="transmembrane region" description="Helical" evidence="7">
    <location>
        <begin position="461"/>
        <end position="483"/>
    </location>
</feature>
<feature type="transmembrane region" description="Helical" evidence="7">
    <location>
        <begin position="317"/>
        <end position="341"/>
    </location>
</feature>
<evidence type="ECO:0000256" key="5">
    <source>
        <dbReference type="ARBA" id="ARBA00023136"/>
    </source>
</evidence>
<comment type="similarity">
    <text evidence="2">Belongs to the major facilitator superfamily.</text>
</comment>
<dbReference type="PANTHER" id="PTHR23502">
    <property type="entry name" value="MAJOR FACILITATOR SUPERFAMILY"/>
    <property type="match status" value="1"/>
</dbReference>
<dbReference type="EMBL" id="JAGTJR010000021">
    <property type="protein sequence ID" value="KAH7043965.1"/>
    <property type="molecule type" value="Genomic_DNA"/>
</dbReference>
<evidence type="ECO:0000313" key="10">
    <source>
        <dbReference type="Proteomes" id="UP000774617"/>
    </source>
</evidence>
<dbReference type="Gene3D" id="1.20.1250.20">
    <property type="entry name" value="MFS general substrate transporter like domains"/>
    <property type="match status" value="1"/>
</dbReference>
<evidence type="ECO:0000256" key="7">
    <source>
        <dbReference type="SAM" id="Phobius"/>
    </source>
</evidence>
<evidence type="ECO:0000256" key="2">
    <source>
        <dbReference type="ARBA" id="ARBA00008335"/>
    </source>
</evidence>
<evidence type="ECO:0000313" key="9">
    <source>
        <dbReference type="EMBL" id="KAH7043965.1"/>
    </source>
</evidence>
<feature type="transmembrane region" description="Helical" evidence="7">
    <location>
        <begin position="71"/>
        <end position="92"/>
    </location>
</feature>
<dbReference type="PANTHER" id="PTHR23502:SF68">
    <property type="entry name" value="MULTIDRUG TRANSPORTER, PUTATIVE (AFU_ORTHOLOGUE AFUA_3G01120)-RELATED"/>
    <property type="match status" value="1"/>
</dbReference>
<evidence type="ECO:0000256" key="1">
    <source>
        <dbReference type="ARBA" id="ARBA00004141"/>
    </source>
</evidence>
<dbReference type="InterPro" id="IPR011701">
    <property type="entry name" value="MFS"/>
</dbReference>
<feature type="transmembrane region" description="Helical" evidence="7">
    <location>
        <begin position="495"/>
        <end position="515"/>
    </location>
</feature>
<feature type="transmembrane region" description="Helical" evidence="7">
    <location>
        <begin position="361"/>
        <end position="380"/>
    </location>
</feature>
<dbReference type="InterPro" id="IPR020846">
    <property type="entry name" value="MFS_dom"/>
</dbReference>
<dbReference type="Proteomes" id="UP000774617">
    <property type="component" value="Unassembled WGS sequence"/>
</dbReference>
<evidence type="ECO:0000256" key="3">
    <source>
        <dbReference type="ARBA" id="ARBA00022692"/>
    </source>
</evidence>
<comment type="subcellular location">
    <subcellularLocation>
        <location evidence="1">Membrane</location>
        <topology evidence="1">Multi-pass membrane protein</topology>
    </subcellularLocation>
</comment>
<feature type="transmembrane region" description="Helical" evidence="7">
    <location>
        <begin position="199"/>
        <end position="221"/>
    </location>
</feature>
<sequence>MTSSTESKHSNDESTDLEKQDAEESHGLPEERKQDIAAQLSSSDVQDPNLVDWDGPDDPANPMNWPKSKRLGHVVMASLTTLFANITSTAFAPAASSLEAEFGITSSITAALTVSIYLLGFAFGPLVIAPLSEHFGRLPVYRVCTVITVAFLIGCAQAKNLGMFLVFRLITGIAGSGPGTIGGGTIADVMAPENRGKAMGAFAMGPLMGPVLGPLMSGFIAQYLDWRWVFRVLCIAVSPPPCVDTASLLNISRQTGVMTIVLYFVMTETYGPVLLKRKAARLRKETGNPDLHTKLEASGVSPLASLWMALQRPTKMLIFSPITLLLSLYCAFVFGLLILLFTTFSAVYRQQYGFNVSMGGLSYLGLGFGLAIGLVLFGMLSDKVAKKDSAKSSEWKPEARLLLMVWFAPVIPGGFFWYGWTAYYKVHWILPMMGTSLIGMGALMVMMPIQVYLVDAFGPRVAASALAANTLLRSLAGCFLPLAGPSLYEALGLGWGNTLLGFIAIGFTCLPILFYRFGGKLRLRFPVTF</sequence>
<feature type="transmembrane region" description="Helical" evidence="7">
    <location>
        <begin position="140"/>
        <end position="159"/>
    </location>
</feature>
<organism evidence="9 10">
    <name type="scientific">Macrophomina phaseolina</name>
    <dbReference type="NCBI Taxonomy" id="35725"/>
    <lineage>
        <taxon>Eukaryota</taxon>
        <taxon>Fungi</taxon>
        <taxon>Dikarya</taxon>
        <taxon>Ascomycota</taxon>
        <taxon>Pezizomycotina</taxon>
        <taxon>Dothideomycetes</taxon>
        <taxon>Dothideomycetes incertae sedis</taxon>
        <taxon>Botryosphaeriales</taxon>
        <taxon>Botryosphaeriaceae</taxon>
        <taxon>Macrophomina</taxon>
    </lineage>
</organism>
<reference evidence="9 10" key="1">
    <citation type="journal article" date="2021" name="Nat. Commun.">
        <title>Genetic determinants of endophytism in the Arabidopsis root mycobiome.</title>
        <authorList>
            <person name="Mesny F."/>
            <person name="Miyauchi S."/>
            <person name="Thiergart T."/>
            <person name="Pickel B."/>
            <person name="Atanasova L."/>
            <person name="Karlsson M."/>
            <person name="Huettel B."/>
            <person name="Barry K.W."/>
            <person name="Haridas S."/>
            <person name="Chen C."/>
            <person name="Bauer D."/>
            <person name="Andreopoulos W."/>
            <person name="Pangilinan J."/>
            <person name="LaButti K."/>
            <person name="Riley R."/>
            <person name="Lipzen A."/>
            <person name="Clum A."/>
            <person name="Drula E."/>
            <person name="Henrissat B."/>
            <person name="Kohler A."/>
            <person name="Grigoriev I.V."/>
            <person name="Martin F.M."/>
            <person name="Hacquard S."/>
        </authorList>
    </citation>
    <scope>NUCLEOTIDE SEQUENCE [LARGE SCALE GENOMIC DNA]</scope>
    <source>
        <strain evidence="9 10">MPI-SDFR-AT-0080</strain>
    </source>
</reference>
<feature type="transmembrane region" description="Helical" evidence="7">
    <location>
        <begin position="256"/>
        <end position="275"/>
    </location>
</feature>
<dbReference type="PROSITE" id="PS50850">
    <property type="entry name" value="MFS"/>
    <property type="match status" value="1"/>
</dbReference>
<dbReference type="SUPFAM" id="SSF103473">
    <property type="entry name" value="MFS general substrate transporter"/>
    <property type="match status" value="1"/>
</dbReference>
<feature type="compositionally biased region" description="Basic and acidic residues" evidence="6">
    <location>
        <begin position="1"/>
        <end position="35"/>
    </location>
</feature>
<feature type="transmembrane region" description="Helical" evidence="7">
    <location>
        <begin position="401"/>
        <end position="420"/>
    </location>
</feature>
<dbReference type="CDD" id="cd17323">
    <property type="entry name" value="MFS_Tpo1_MDR_like"/>
    <property type="match status" value="1"/>
</dbReference>
<evidence type="ECO:0000256" key="4">
    <source>
        <dbReference type="ARBA" id="ARBA00022989"/>
    </source>
</evidence>
<comment type="caution">
    <text evidence="9">The sequence shown here is derived from an EMBL/GenBank/DDBJ whole genome shotgun (WGS) entry which is preliminary data.</text>
</comment>
<keyword evidence="10" id="KW-1185">Reference proteome</keyword>